<evidence type="ECO:0000256" key="5">
    <source>
        <dbReference type="ARBA" id="ARBA00023274"/>
    </source>
</evidence>
<feature type="domain" description="Small ribosomal subunit protein uS7" evidence="8">
    <location>
        <begin position="3"/>
        <end position="149"/>
    </location>
</feature>
<dbReference type="FunFam" id="1.10.455.10:FF:000001">
    <property type="entry name" value="30S ribosomal protein S7"/>
    <property type="match status" value="1"/>
</dbReference>
<comment type="subcellular location">
    <subcellularLocation>
        <location evidence="6">Plastid</location>
        <location evidence="6">Chloroplast</location>
    </subcellularLocation>
</comment>
<gene>
    <name evidence="6 9" type="primary">rps7</name>
</gene>
<dbReference type="PIRSF" id="PIRSF002122">
    <property type="entry name" value="RPS7p_RPS7a_RPS5e_RPS7o"/>
    <property type="match status" value="1"/>
</dbReference>
<dbReference type="GO" id="GO:0009507">
    <property type="term" value="C:chloroplast"/>
    <property type="evidence" value="ECO:0007669"/>
    <property type="project" value="UniProtKB-SubCell"/>
</dbReference>
<geneLocation type="chloroplast" evidence="9"/>
<dbReference type="SUPFAM" id="SSF47973">
    <property type="entry name" value="Ribosomal protein S7"/>
    <property type="match status" value="1"/>
</dbReference>
<evidence type="ECO:0000313" key="9">
    <source>
        <dbReference type="EMBL" id="AGL11990.1"/>
    </source>
</evidence>
<dbReference type="HAMAP" id="MF_00480_B">
    <property type="entry name" value="Ribosomal_uS7_B"/>
    <property type="match status" value="1"/>
</dbReference>
<keyword evidence="9" id="KW-0150">Chloroplast</keyword>
<evidence type="ECO:0000256" key="7">
    <source>
        <dbReference type="RuleBase" id="RU003619"/>
    </source>
</evidence>
<dbReference type="GO" id="GO:0019843">
    <property type="term" value="F:rRNA binding"/>
    <property type="evidence" value="ECO:0007669"/>
    <property type="project" value="UniProtKB-UniRule"/>
</dbReference>
<keyword evidence="2 6" id="KW-0699">rRNA-binding</keyword>
<comment type="function">
    <text evidence="6">One of the primary rRNA binding proteins, it binds directly to 16S rRNA where it nucleates assembly of the head domain of the 30S subunit.</text>
</comment>
<dbReference type="InterPro" id="IPR005717">
    <property type="entry name" value="Ribosomal_uS7_bac/org-type"/>
</dbReference>
<evidence type="ECO:0000256" key="2">
    <source>
        <dbReference type="ARBA" id="ARBA00022730"/>
    </source>
</evidence>
<proteinExistence type="inferred from homology"/>
<keyword evidence="5 6" id="KW-0687">Ribonucleoprotein</keyword>
<keyword evidence="3 6" id="KW-0694">RNA-binding</keyword>
<evidence type="ECO:0000256" key="1">
    <source>
        <dbReference type="ARBA" id="ARBA00007151"/>
    </source>
</evidence>
<dbReference type="InterPro" id="IPR023798">
    <property type="entry name" value="Ribosomal_uS7_dom"/>
</dbReference>
<reference evidence="9" key="1">
    <citation type="journal article" date="2014" name="Phycologia">
        <title>Characterization of Euglenaformis gen. nov. and the chloroplast genome of Euglenaformis [Euglena] proxima (Euglenophyta).</title>
        <authorList>
            <person name="Bennett M.S."/>
            <person name="Wiegert K.E."/>
            <person name="Triemer R.E."/>
        </authorList>
    </citation>
    <scope>NUCLEOTIDE SEQUENCE</scope>
    <source>
        <strain evidence="9">SAG 1224-11a</strain>
    </source>
</reference>
<dbReference type="PROSITE" id="PS00052">
    <property type="entry name" value="RIBOSOMAL_S7"/>
    <property type="match status" value="1"/>
</dbReference>
<evidence type="ECO:0000256" key="3">
    <source>
        <dbReference type="ARBA" id="ARBA00022884"/>
    </source>
</evidence>
<dbReference type="PANTHER" id="PTHR11205">
    <property type="entry name" value="RIBOSOMAL PROTEIN S7"/>
    <property type="match status" value="1"/>
</dbReference>
<dbReference type="Pfam" id="PF00177">
    <property type="entry name" value="Ribosomal_S7"/>
    <property type="match status" value="1"/>
</dbReference>
<name>A0A023HHW0_9EUGL</name>
<keyword evidence="4 6" id="KW-0689">Ribosomal protein</keyword>
<protein>
    <recommendedName>
        <fullName evidence="6">Small ribosomal subunit protein uS7c</fullName>
    </recommendedName>
</protein>
<dbReference type="Gene3D" id="1.10.455.10">
    <property type="entry name" value="Ribosomal protein S7 domain"/>
    <property type="match status" value="1"/>
</dbReference>
<dbReference type="InterPro" id="IPR036823">
    <property type="entry name" value="Ribosomal_uS7_dom_sf"/>
</dbReference>
<dbReference type="CDD" id="cd14871">
    <property type="entry name" value="uS7_Chloroplast"/>
    <property type="match status" value="1"/>
</dbReference>
<dbReference type="GO" id="GO:0006412">
    <property type="term" value="P:translation"/>
    <property type="evidence" value="ECO:0007669"/>
    <property type="project" value="UniProtKB-UniRule"/>
</dbReference>
<organism evidence="9">
    <name type="scientific">Euglenaformis proxima</name>
    <dbReference type="NCBI Taxonomy" id="299110"/>
    <lineage>
        <taxon>Eukaryota</taxon>
        <taxon>Discoba</taxon>
        <taxon>Euglenozoa</taxon>
        <taxon>Euglenida</taxon>
        <taxon>Spirocuta</taxon>
        <taxon>Euglenophyceae</taxon>
        <taxon>Euglenales</taxon>
        <taxon>Euglenaceae</taxon>
        <taxon>Euglenaformis</taxon>
    </lineage>
</organism>
<evidence type="ECO:0000256" key="4">
    <source>
        <dbReference type="ARBA" id="ARBA00022980"/>
    </source>
</evidence>
<keyword evidence="9" id="KW-0934">Plastid</keyword>
<accession>A0A023HHW0</accession>
<evidence type="ECO:0000256" key="6">
    <source>
        <dbReference type="HAMAP-Rule" id="MF_00480"/>
    </source>
</evidence>
<sequence length="156" mass="17704">MSRKSIVKKRLKVEDSIYNSVLVSVIINRIMVAGKKSLAQRIFYDAMKKITESSQQDSLEVLKKAIQNVTPLVEIKSRRVGGATYQVPIEVKYDRGISLSVRFLIRAARNRPGKIMSLKLKNELLDASNNLGNAVKRKEEIHKMAEANKAFTNLRF</sequence>
<dbReference type="RefSeq" id="YP_009032724.1">
    <property type="nucleotide sequence ID" value="NC_024154.1"/>
</dbReference>
<dbReference type="InterPro" id="IPR000235">
    <property type="entry name" value="Ribosomal_uS7"/>
</dbReference>
<dbReference type="NCBIfam" id="TIGR01029">
    <property type="entry name" value="rpsG_bact"/>
    <property type="match status" value="1"/>
</dbReference>
<dbReference type="EMBL" id="KC684276">
    <property type="protein sequence ID" value="AGL11990.1"/>
    <property type="molecule type" value="Genomic_DNA"/>
</dbReference>
<dbReference type="GeneID" id="19522576"/>
<comment type="similarity">
    <text evidence="1 6 7">Belongs to the universal ribosomal protein uS7 family.</text>
</comment>
<evidence type="ECO:0000259" key="8">
    <source>
        <dbReference type="Pfam" id="PF00177"/>
    </source>
</evidence>
<dbReference type="AlphaFoldDB" id="A0A023HHW0"/>
<dbReference type="InterPro" id="IPR020606">
    <property type="entry name" value="Ribosomal_uS7_CS"/>
</dbReference>
<comment type="subunit">
    <text evidence="6">Part of the 30S ribosomal subunit.</text>
</comment>
<dbReference type="GO" id="GO:0015935">
    <property type="term" value="C:small ribosomal subunit"/>
    <property type="evidence" value="ECO:0007669"/>
    <property type="project" value="InterPro"/>
</dbReference>
<dbReference type="GO" id="GO:0003735">
    <property type="term" value="F:structural constituent of ribosome"/>
    <property type="evidence" value="ECO:0007669"/>
    <property type="project" value="InterPro"/>
</dbReference>